<dbReference type="Proteomes" id="UP000553980">
    <property type="component" value="Unassembled WGS sequence"/>
</dbReference>
<evidence type="ECO:0000313" key="1">
    <source>
        <dbReference type="EMBL" id="MBB4092644.1"/>
    </source>
</evidence>
<reference evidence="2" key="2">
    <citation type="submission" date="2019-06" db="EMBL/GenBank/DDBJ databases">
        <authorList>
            <person name="Hu M."/>
        </authorList>
    </citation>
    <scope>NUCLEOTIDE SEQUENCE</scope>
    <source>
        <strain evidence="2">08RB2639</strain>
    </source>
</reference>
<reference evidence="1 4" key="3">
    <citation type="submission" date="2020-08" db="EMBL/GenBank/DDBJ databases">
        <title>Genomic Encyclopedia of Type Strains, Phase IV (KMG-IV): sequencing the most valuable type-strain genomes for metagenomic binning, comparative biology and taxonomic classification.</title>
        <authorList>
            <person name="Goeker M."/>
        </authorList>
    </citation>
    <scope>NUCLEOTIDE SEQUENCE [LARGE SCALE GENOMIC DNA]</scope>
    <source>
        <strain evidence="1 4">DSM 23868</strain>
    </source>
</reference>
<organism evidence="2 3">
    <name type="scientific">Brucella pecoris</name>
    <dbReference type="NCBI Taxonomy" id="867683"/>
    <lineage>
        <taxon>Bacteria</taxon>
        <taxon>Pseudomonadati</taxon>
        <taxon>Pseudomonadota</taxon>
        <taxon>Alphaproteobacteria</taxon>
        <taxon>Hyphomicrobiales</taxon>
        <taxon>Brucellaceae</taxon>
        <taxon>Brucella/Ochrobactrum group</taxon>
        <taxon>Brucella</taxon>
    </lineage>
</organism>
<sequence length="76" mass="8612">MIQYQTAPIAKPAPLYTQSIIGKLADTMLEMAFSGQNVTPETLESYGFSKDVVERYGARATALARRRSIRRIERYI</sequence>
<comment type="caution">
    <text evidence="2">The sequence shown here is derived from an EMBL/GenBank/DDBJ whole genome shotgun (WGS) entry which is preliminary data.</text>
</comment>
<protein>
    <submittedName>
        <fullName evidence="2">Uncharacterized protein</fullName>
    </submittedName>
</protein>
<dbReference type="AlphaFoldDB" id="A0A5C5CUS7"/>
<dbReference type="OrthoDB" id="8116945at2"/>
<reference evidence="2 3" key="1">
    <citation type="journal article" date="2011" name="Int. J. Syst. Evol. Microbiol.">
        <title>Ochrobactrum pecoris sp. nov., isolated from farm animals.</title>
        <authorList>
            <person name="Kampfer P."/>
            <person name="Huber B."/>
            <person name="Busse H.J."/>
            <person name="Scholz H.C."/>
            <person name="Tomaso H."/>
            <person name="Hotzel H."/>
            <person name="Melzer F."/>
        </authorList>
    </citation>
    <scope>NUCLEOTIDE SEQUENCE [LARGE SCALE GENOMIC DNA]</scope>
    <source>
        <strain evidence="2 3">08RB2639</strain>
    </source>
</reference>
<keyword evidence="4" id="KW-1185">Reference proteome</keyword>
<dbReference type="EMBL" id="VEWK01000002">
    <property type="protein sequence ID" value="TNV14466.1"/>
    <property type="molecule type" value="Genomic_DNA"/>
</dbReference>
<evidence type="ECO:0000313" key="4">
    <source>
        <dbReference type="Proteomes" id="UP000553980"/>
    </source>
</evidence>
<dbReference type="Proteomes" id="UP000313390">
    <property type="component" value="Unassembled WGS sequence"/>
</dbReference>
<name>A0A5C5CUS7_9HYPH</name>
<dbReference type="RefSeq" id="WP_140019602.1">
    <property type="nucleotide sequence ID" value="NZ_JACIEX010000002.1"/>
</dbReference>
<evidence type="ECO:0000313" key="3">
    <source>
        <dbReference type="Proteomes" id="UP000313390"/>
    </source>
</evidence>
<dbReference type="EMBL" id="JACIEX010000002">
    <property type="protein sequence ID" value="MBB4092644.1"/>
    <property type="molecule type" value="Genomic_DNA"/>
</dbReference>
<proteinExistence type="predicted"/>
<gene>
    <name evidence="2" type="ORF">FIB18_04345</name>
    <name evidence="1" type="ORF">GGQ79_001129</name>
</gene>
<accession>A0A5C5CUS7</accession>
<evidence type="ECO:0000313" key="2">
    <source>
        <dbReference type="EMBL" id="TNV14466.1"/>
    </source>
</evidence>